<gene>
    <name evidence="1" type="ORF">CPAG_01186</name>
</gene>
<accession>A0A0J6F7C9</accession>
<protein>
    <submittedName>
        <fullName evidence="1">Uncharacterized protein</fullName>
    </submittedName>
</protein>
<dbReference type="VEuPathDB" id="FungiDB:CPAG_01186"/>
<organism evidence="1 2">
    <name type="scientific">Coccidioides posadasii RMSCC 3488</name>
    <dbReference type="NCBI Taxonomy" id="454284"/>
    <lineage>
        <taxon>Eukaryota</taxon>
        <taxon>Fungi</taxon>
        <taxon>Dikarya</taxon>
        <taxon>Ascomycota</taxon>
        <taxon>Pezizomycotina</taxon>
        <taxon>Eurotiomycetes</taxon>
        <taxon>Eurotiomycetidae</taxon>
        <taxon>Onygenales</taxon>
        <taxon>Onygenaceae</taxon>
        <taxon>Coccidioides</taxon>
    </lineage>
</organism>
<proteinExistence type="predicted"/>
<dbReference type="Proteomes" id="UP000054567">
    <property type="component" value="Unassembled WGS sequence"/>
</dbReference>
<dbReference type="EMBL" id="DS268109">
    <property type="protein sequence ID" value="KMM64834.1"/>
    <property type="molecule type" value="Genomic_DNA"/>
</dbReference>
<reference evidence="2" key="2">
    <citation type="journal article" date="2009" name="Genome Res.">
        <title>Comparative genomic analyses of the human fungal pathogens Coccidioides and their relatives.</title>
        <authorList>
            <person name="Sharpton T.J."/>
            <person name="Stajich J.E."/>
            <person name="Rounsley S.D."/>
            <person name="Gardner M.J."/>
            <person name="Wortman J.R."/>
            <person name="Jordar V.S."/>
            <person name="Maiti R."/>
            <person name="Kodira C.D."/>
            <person name="Neafsey D.E."/>
            <person name="Zeng Q."/>
            <person name="Hung C.-Y."/>
            <person name="McMahan C."/>
            <person name="Muszewska A."/>
            <person name="Grynberg M."/>
            <person name="Mandel M.A."/>
            <person name="Kellner E.M."/>
            <person name="Barker B.M."/>
            <person name="Galgiani J.N."/>
            <person name="Orbach M.J."/>
            <person name="Kirkland T.N."/>
            <person name="Cole G.T."/>
            <person name="Henn M.R."/>
            <person name="Birren B.W."/>
            <person name="Taylor J.W."/>
        </authorList>
    </citation>
    <scope>NUCLEOTIDE SEQUENCE [LARGE SCALE GENOMIC DNA]</scope>
    <source>
        <strain evidence="2">RMSCC 3488</strain>
    </source>
</reference>
<reference evidence="2" key="3">
    <citation type="journal article" date="2010" name="Genome Res.">
        <title>Population genomic sequencing of Coccidioides fungi reveals recent hybridization and transposon control.</title>
        <authorList>
            <person name="Neafsey D.E."/>
            <person name="Barker B.M."/>
            <person name="Sharpton T.J."/>
            <person name="Stajich J.E."/>
            <person name="Park D.J."/>
            <person name="Whiston E."/>
            <person name="Hung C.-Y."/>
            <person name="McMahan C."/>
            <person name="White J."/>
            <person name="Sykes S."/>
            <person name="Heiman D."/>
            <person name="Young S."/>
            <person name="Zeng Q."/>
            <person name="Abouelleil A."/>
            <person name="Aftuck L."/>
            <person name="Bessette D."/>
            <person name="Brown A."/>
            <person name="FitzGerald M."/>
            <person name="Lui A."/>
            <person name="Macdonald J.P."/>
            <person name="Priest M."/>
            <person name="Orbach M.J."/>
            <person name="Galgiani J.N."/>
            <person name="Kirkland T.N."/>
            <person name="Cole G.T."/>
            <person name="Birren B.W."/>
            <person name="Henn M.R."/>
            <person name="Taylor J.W."/>
            <person name="Rounsley S.D."/>
        </authorList>
    </citation>
    <scope>NUCLEOTIDE SEQUENCE [LARGE SCALE GENOMIC DNA]</scope>
    <source>
        <strain evidence="2">RMSCC 3488</strain>
    </source>
</reference>
<name>A0A0J6F7C9_COCPO</name>
<reference evidence="1 2" key="1">
    <citation type="submission" date="2007-06" db="EMBL/GenBank/DDBJ databases">
        <title>The Genome Sequence of Coccidioides posadasii RMSCC_3488.</title>
        <authorList>
            <consortium name="Coccidioides Genome Resources Consortium"/>
            <consortium name="The Broad Institute Genome Sequencing Platform"/>
            <person name="Henn M.R."/>
            <person name="Sykes S."/>
            <person name="Young S."/>
            <person name="Jaffe D."/>
            <person name="Berlin A."/>
            <person name="Alvarez P."/>
            <person name="Butler J."/>
            <person name="Gnerre S."/>
            <person name="Grabherr M."/>
            <person name="Mauceli E."/>
            <person name="Brockman W."/>
            <person name="Kodira C."/>
            <person name="Alvarado L."/>
            <person name="Zeng Q."/>
            <person name="Crawford M."/>
            <person name="Antoine C."/>
            <person name="Devon K."/>
            <person name="Galgiani J."/>
            <person name="Orsborn K."/>
            <person name="Lewis M.L."/>
            <person name="Nusbaum C."/>
            <person name="Galagan J."/>
            <person name="Birren B."/>
        </authorList>
    </citation>
    <scope>NUCLEOTIDE SEQUENCE [LARGE SCALE GENOMIC DNA]</scope>
    <source>
        <strain evidence="1 2">RMSCC 3488</strain>
    </source>
</reference>
<evidence type="ECO:0000313" key="2">
    <source>
        <dbReference type="Proteomes" id="UP000054567"/>
    </source>
</evidence>
<sequence>MNRPSSLKRMTSRRLCRGYKDGVKIRRATAAALSETYSPISLKVHRAKFFLAIPSRLRIIDKLLNQVSSGLLPAGGNASNVLHALAVFLYHPSLSSINNPIFSFSSSDVNWNFSGQSKHH</sequence>
<evidence type="ECO:0000313" key="1">
    <source>
        <dbReference type="EMBL" id="KMM64834.1"/>
    </source>
</evidence>
<dbReference type="AlphaFoldDB" id="A0A0J6F7C9"/>